<dbReference type="EMBL" id="AAWS01000023">
    <property type="protein sequence ID" value="EAY27513.1"/>
    <property type="molecule type" value="Genomic_DNA"/>
</dbReference>
<dbReference type="AlphaFoldDB" id="A1ZQA4"/>
<keyword evidence="2" id="KW-1185">Reference proteome</keyword>
<proteinExistence type="predicted"/>
<name>A1ZQA4_MICM2</name>
<gene>
    <name evidence="1" type="ORF">M23134_06914</name>
</gene>
<dbReference type="Proteomes" id="UP000004095">
    <property type="component" value="Unassembled WGS sequence"/>
</dbReference>
<sequence length="223" mass="25081">MVIYLCSSITCYGQIQIIKRQQPVQVISEYAYWVSSMCEQGCTNIDLGPYKLTKSLKDIPQYKRGVVVWAKGQFVLVKDLPSIAGPRANKSMRGQKVVMRKIDVQNHKEVKFVHIAMSKQAKNKLANQEDFSIDFTFVNPLAKPIQFKLTVGDKTNNVELGADGKKTISVDVPAEKSKSYLNYMVVNENFVFKKYAASLKVAERSGLVIYLNGSVYPKSLAKK</sequence>
<comment type="caution">
    <text evidence="1">The sequence shown here is derived from an EMBL/GenBank/DDBJ whole genome shotgun (WGS) entry which is preliminary data.</text>
</comment>
<evidence type="ECO:0000313" key="1">
    <source>
        <dbReference type="EMBL" id="EAY27513.1"/>
    </source>
</evidence>
<evidence type="ECO:0000313" key="2">
    <source>
        <dbReference type="Proteomes" id="UP000004095"/>
    </source>
</evidence>
<protein>
    <submittedName>
        <fullName evidence="1">Uncharacterized protein</fullName>
    </submittedName>
</protein>
<organism evidence="1 2">
    <name type="scientific">Microscilla marina ATCC 23134</name>
    <dbReference type="NCBI Taxonomy" id="313606"/>
    <lineage>
        <taxon>Bacteria</taxon>
        <taxon>Pseudomonadati</taxon>
        <taxon>Bacteroidota</taxon>
        <taxon>Cytophagia</taxon>
        <taxon>Cytophagales</taxon>
        <taxon>Microscillaceae</taxon>
        <taxon>Microscilla</taxon>
    </lineage>
</organism>
<accession>A1ZQA4</accession>
<reference evidence="1 2" key="1">
    <citation type="submission" date="2007-01" db="EMBL/GenBank/DDBJ databases">
        <authorList>
            <person name="Haygood M."/>
            <person name="Podell S."/>
            <person name="Anderson C."/>
            <person name="Hopkinson B."/>
            <person name="Roe K."/>
            <person name="Barbeau K."/>
            <person name="Gaasterland T."/>
            <person name="Ferriera S."/>
            <person name="Johnson J."/>
            <person name="Kravitz S."/>
            <person name="Beeson K."/>
            <person name="Sutton G."/>
            <person name="Rogers Y.-H."/>
            <person name="Friedman R."/>
            <person name="Frazier M."/>
            <person name="Venter J.C."/>
        </authorList>
    </citation>
    <scope>NUCLEOTIDE SEQUENCE [LARGE SCALE GENOMIC DNA]</scope>
    <source>
        <strain evidence="1 2">ATCC 23134</strain>
    </source>
</reference>